<evidence type="ECO:0000256" key="6">
    <source>
        <dbReference type="ARBA" id="ARBA00023136"/>
    </source>
</evidence>
<organism evidence="13 14">
    <name type="scientific">Flavobacterium zubiriense</name>
    <dbReference type="NCBI Taxonomy" id="3138075"/>
    <lineage>
        <taxon>Bacteria</taxon>
        <taxon>Pseudomonadati</taxon>
        <taxon>Bacteroidota</taxon>
        <taxon>Flavobacteriia</taxon>
        <taxon>Flavobacteriales</taxon>
        <taxon>Flavobacteriaceae</taxon>
        <taxon>Flavobacterium</taxon>
    </lineage>
</organism>
<dbReference type="Gene3D" id="2.40.170.20">
    <property type="entry name" value="TonB-dependent receptor, beta-barrel domain"/>
    <property type="match status" value="1"/>
</dbReference>
<evidence type="ECO:0000313" key="13">
    <source>
        <dbReference type="EMBL" id="MFA9190719.1"/>
    </source>
</evidence>
<evidence type="ECO:0000256" key="1">
    <source>
        <dbReference type="ARBA" id="ARBA00004571"/>
    </source>
</evidence>
<dbReference type="Pfam" id="PF00593">
    <property type="entry name" value="TonB_dep_Rec_b-barrel"/>
    <property type="match status" value="1"/>
</dbReference>
<evidence type="ECO:0000313" key="14">
    <source>
        <dbReference type="Proteomes" id="UP001574169"/>
    </source>
</evidence>
<dbReference type="Gene3D" id="2.170.130.10">
    <property type="entry name" value="TonB-dependent receptor, plug domain"/>
    <property type="match status" value="1"/>
</dbReference>
<dbReference type="InterPro" id="IPR000531">
    <property type="entry name" value="Beta-barrel_TonB"/>
</dbReference>
<dbReference type="RefSeq" id="WP_373405725.1">
    <property type="nucleotide sequence ID" value="NZ_JBCFQL010000004.1"/>
</dbReference>
<dbReference type="InterPro" id="IPR012910">
    <property type="entry name" value="Plug_dom"/>
</dbReference>
<evidence type="ECO:0000259" key="12">
    <source>
        <dbReference type="Pfam" id="PF07715"/>
    </source>
</evidence>
<dbReference type="InterPro" id="IPR008969">
    <property type="entry name" value="CarboxyPept-like_regulatory"/>
</dbReference>
<evidence type="ECO:0000256" key="9">
    <source>
        <dbReference type="RuleBase" id="RU003357"/>
    </source>
</evidence>
<keyword evidence="6 8" id="KW-0472">Membrane</keyword>
<dbReference type="InterPro" id="IPR036942">
    <property type="entry name" value="Beta-barrel_TonB_sf"/>
</dbReference>
<feature type="signal peptide" evidence="10">
    <location>
        <begin position="1"/>
        <end position="20"/>
    </location>
</feature>
<dbReference type="Gene3D" id="2.60.40.1120">
    <property type="entry name" value="Carboxypeptidase-like, regulatory domain"/>
    <property type="match status" value="1"/>
</dbReference>
<dbReference type="InterPro" id="IPR023996">
    <property type="entry name" value="TonB-dep_OMP_SusC/RagA"/>
</dbReference>
<dbReference type="SUPFAM" id="SSF56935">
    <property type="entry name" value="Porins"/>
    <property type="match status" value="1"/>
</dbReference>
<comment type="similarity">
    <text evidence="8 9">Belongs to the TonB-dependent receptor family.</text>
</comment>
<keyword evidence="14" id="KW-1185">Reference proteome</keyword>
<dbReference type="Proteomes" id="UP001574169">
    <property type="component" value="Unassembled WGS sequence"/>
</dbReference>
<evidence type="ECO:0000256" key="2">
    <source>
        <dbReference type="ARBA" id="ARBA00022448"/>
    </source>
</evidence>
<gene>
    <name evidence="13" type="ORF">AAGV28_04980</name>
</gene>
<dbReference type="InterPro" id="IPR039426">
    <property type="entry name" value="TonB-dep_rcpt-like"/>
</dbReference>
<evidence type="ECO:0000256" key="4">
    <source>
        <dbReference type="ARBA" id="ARBA00022692"/>
    </source>
</evidence>
<keyword evidence="10" id="KW-0732">Signal</keyword>
<evidence type="ECO:0000256" key="3">
    <source>
        <dbReference type="ARBA" id="ARBA00022452"/>
    </source>
</evidence>
<protein>
    <submittedName>
        <fullName evidence="13">TonB-dependent receptor</fullName>
    </submittedName>
</protein>
<evidence type="ECO:0000256" key="10">
    <source>
        <dbReference type="SAM" id="SignalP"/>
    </source>
</evidence>
<dbReference type="Pfam" id="PF13715">
    <property type="entry name" value="CarbopepD_reg_2"/>
    <property type="match status" value="1"/>
</dbReference>
<keyword evidence="4 8" id="KW-0812">Transmembrane</keyword>
<comment type="caution">
    <text evidence="13">The sequence shown here is derived from an EMBL/GenBank/DDBJ whole genome shotgun (WGS) entry which is preliminary data.</text>
</comment>
<feature type="domain" description="TonB-dependent receptor plug" evidence="12">
    <location>
        <begin position="115"/>
        <end position="225"/>
    </location>
</feature>
<feature type="domain" description="TonB-dependent receptor-like beta-barrel" evidence="11">
    <location>
        <begin position="423"/>
        <end position="828"/>
    </location>
</feature>
<accession>A0ABV4T9D8</accession>
<evidence type="ECO:0000256" key="7">
    <source>
        <dbReference type="ARBA" id="ARBA00023237"/>
    </source>
</evidence>
<dbReference type="InterPro" id="IPR037066">
    <property type="entry name" value="Plug_dom_sf"/>
</dbReference>
<evidence type="ECO:0000256" key="8">
    <source>
        <dbReference type="PROSITE-ProRule" id="PRU01360"/>
    </source>
</evidence>
<keyword evidence="2 8" id="KW-0813">Transport</keyword>
<keyword evidence="7 8" id="KW-0998">Cell outer membrane</keyword>
<dbReference type="SUPFAM" id="SSF49464">
    <property type="entry name" value="Carboxypeptidase regulatory domain-like"/>
    <property type="match status" value="1"/>
</dbReference>
<feature type="chain" id="PRO_5046083346" evidence="10">
    <location>
        <begin position="21"/>
        <end position="1055"/>
    </location>
</feature>
<evidence type="ECO:0000259" key="11">
    <source>
        <dbReference type="Pfam" id="PF00593"/>
    </source>
</evidence>
<dbReference type="InterPro" id="IPR023997">
    <property type="entry name" value="TonB-dep_OMP_SusC/RagA_CS"/>
</dbReference>
<keyword evidence="3 8" id="KW-1134">Transmembrane beta strand</keyword>
<dbReference type="EMBL" id="JBCFQL010000004">
    <property type="protein sequence ID" value="MFA9190719.1"/>
    <property type="molecule type" value="Genomic_DNA"/>
</dbReference>
<dbReference type="NCBIfam" id="TIGR04057">
    <property type="entry name" value="SusC_RagA_signa"/>
    <property type="match status" value="1"/>
</dbReference>
<name>A0ABV4T9D8_9FLAO</name>
<dbReference type="PROSITE" id="PS52016">
    <property type="entry name" value="TONB_DEPENDENT_REC_3"/>
    <property type="match status" value="1"/>
</dbReference>
<dbReference type="NCBIfam" id="TIGR04056">
    <property type="entry name" value="OMP_RagA_SusC"/>
    <property type="match status" value="1"/>
</dbReference>
<keyword evidence="13" id="KW-0675">Receptor</keyword>
<reference evidence="13 14" key="1">
    <citation type="submission" date="2024-04" db="EMBL/GenBank/DDBJ databases">
        <title>New Clade of Flavobacterium.</title>
        <authorList>
            <person name="Matos L."/>
            <person name="Proenca D.N."/>
            <person name="Fransisco R.M."/>
            <person name="Chung A.P."/>
            <person name="Maccario L."/>
            <person name="Sorensen S.J."/>
            <person name="Morais P.V."/>
        </authorList>
    </citation>
    <scope>NUCLEOTIDE SEQUENCE [LARGE SCALE GENOMIC DNA]</scope>
    <source>
        <strain evidence="13 14">FZUC8N2.13</strain>
    </source>
</reference>
<sequence>MKLKIIFYLILMGSFFSLSAQNIGVNGIVTSSEDGMTLPGVSVLVSGTSIGVTTDLDGRYELKNVDAKATLSFSYVGYTNQTVQVNGQTTINVVLKTESQQLTEVIVTGYSKERKVDVTGAVVVVEMKPIEGQSMSSGNAMQAMQGRVAGLSIEKSGDPSGTSSRILIRGVSTLGNTDPLYVIDGVPTVRPEVFASLNPSAIESVQVLKDASASSIYGSRAANGVIVVTTKNAFKGERMNVSYSSSVSAMSEKNQRYKMLNAVDRGKVLWQASVNDGVRPEDAFGTIYNFDWNEDLNNPVLNSVAAQPFVGGDTNMPAGDTNWQDVMYKTGFVINNDFSVSGGTDKSNAMLNLGYLDNSGMLKYTNYERYTARLNSNFKLFNDKVRFGINSQFTQSNEKLAANDVGNAPTPSLAISLAPTIPVYTNSGGYGGPLGAGYSDRNNPLLMQYLNRWDNTKRVSLYGNIFTEIDLAKNLTYRNSVGIDFNDFSRKDIEPMVSNGSVNRTNNSLTHDTNKYSSLTISNTLSYNVKLSDHKIGVIVGTESVKTDFNTLLSRAEGFAVESESYFVLSAASGIRTSNGLSTGSRLLSQFGKLNYAFSDKYLATFTIRRDGSSRFGEDNRYGVFPAATVGWKISNENFLKNIEAISSLKLRAGYGEVGNQSIGDNASLGLYEARYGSNQNVFVPDFFNIYYNVGTAYDLGGINTGNLPSGFVSIQAANSGLKWESTKEINLGLDFAFLQNKLSGSFDYFSRKTDGILIKPPVASVLGEGQQRFVNGASTENKGWEFVLGYSDTFDNGFNFNVTTNFGATRNKITQLPEEVRSAYPGTAINSIVGHSQFEIFGYKTDGLFQSQEDIDSHATQVGSRLGGIKFVDISGPNGVPDGKIDSNDRTFIGSTQPKLEYGINISLGYKNIDMSIFGSGVSGRKGVDPYIYWNNFVQGRENAGPGTLNAWTPTNTNSEIPSLTTNNTDYANMSDYLLRNNSYFKVRNIQIGYTLPEAIVNKTGFLTNCRIYAQGENLFWFTPKGYVGADPERTVVDRIPVPTTYSLGINLNF</sequence>
<evidence type="ECO:0000256" key="5">
    <source>
        <dbReference type="ARBA" id="ARBA00023077"/>
    </source>
</evidence>
<dbReference type="Pfam" id="PF07715">
    <property type="entry name" value="Plug"/>
    <property type="match status" value="1"/>
</dbReference>
<keyword evidence="5 9" id="KW-0798">TonB box</keyword>
<proteinExistence type="inferred from homology"/>
<comment type="subcellular location">
    <subcellularLocation>
        <location evidence="1 8">Cell outer membrane</location>
        <topology evidence="1 8">Multi-pass membrane protein</topology>
    </subcellularLocation>
</comment>